<feature type="region of interest" description="Disordered" evidence="1">
    <location>
        <begin position="1"/>
        <end position="37"/>
    </location>
</feature>
<sequence>MKKTNEEESNNGALHQQAGMMEAGTGEIANRTSKVKI</sequence>
<evidence type="ECO:0000256" key="1">
    <source>
        <dbReference type="SAM" id="MobiDB-lite"/>
    </source>
</evidence>
<gene>
    <name evidence="2" type="ORF">NBRC111894_2554</name>
</gene>
<dbReference type="EMBL" id="BEXB01000020">
    <property type="protein sequence ID" value="GAY77000.1"/>
    <property type="molecule type" value="Genomic_DNA"/>
</dbReference>
<accession>A0A4Y1ZDF2</accession>
<comment type="caution">
    <text evidence="2">The sequence shown here is derived from an EMBL/GenBank/DDBJ whole genome shotgun (WGS) entry which is preliminary data.</text>
</comment>
<evidence type="ECO:0000313" key="2">
    <source>
        <dbReference type="EMBL" id="GAY77000.1"/>
    </source>
</evidence>
<organism evidence="2 3">
    <name type="scientific">Sporolactobacillus inulinus</name>
    <dbReference type="NCBI Taxonomy" id="2078"/>
    <lineage>
        <taxon>Bacteria</taxon>
        <taxon>Bacillati</taxon>
        <taxon>Bacillota</taxon>
        <taxon>Bacilli</taxon>
        <taxon>Bacillales</taxon>
        <taxon>Sporolactobacillaceae</taxon>
        <taxon>Sporolactobacillus</taxon>
    </lineage>
</organism>
<dbReference type="AlphaFoldDB" id="A0A4Y1ZDF2"/>
<reference evidence="2 3" key="1">
    <citation type="submission" date="2017-11" db="EMBL/GenBank/DDBJ databases">
        <title>Draft Genome Sequence of Sporolactobacillus inulinus NBRC 111894 Isolated from Koso, a Japanese Sugar-Vegetable Fermented Beverage.</title>
        <authorList>
            <person name="Chiou T.Y."/>
            <person name="Oshima K."/>
            <person name="Suda W."/>
            <person name="Hattori M."/>
            <person name="Takahashi T."/>
        </authorList>
    </citation>
    <scope>NUCLEOTIDE SEQUENCE [LARGE SCALE GENOMIC DNA]</scope>
    <source>
        <strain evidence="2 3">NBRC111894</strain>
    </source>
</reference>
<protein>
    <submittedName>
        <fullName evidence="2">Uncharacterized protein</fullName>
    </submittedName>
</protein>
<evidence type="ECO:0000313" key="3">
    <source>
        <dbReference type="Proteomes" id="UP000319716"/>
    </source>
</evidence>
<proteinExistence type="predicted"/>
<name>A0A4Y1ZDF2_9BACL</name>
<dbReference type="Proteomes" id="UP000319716">
    <property type="component" value="Unassembled WGS sequence"/>
</dbReference>